<dbReference type="FunFam" id="2.30.22.10:FF:000001">
    <property type="entry name" value="Protein GrpE"/>
    <property type="match status" value="1"/>
</dbReference>
<evidence type="ECO:0000256" key="2">
    <source>
        <dbReference type="ARBA" id="ARBA00009054"/>
    </source>
</evidence>
<keyword evidence="4" id="KW-0963">Cytoplasm</keyword>
<dbReference type="InterPro" id="IPR000740">
    <property type="entry name" value="GrpE"/>
</dbReference>
<dbReference type="PROSITE" id="PS01071">
    <property type="entry name" value="GRPE"/>
    <property type="match status" value="1"/>
</dbReference>
<dbReference type="GO" id="GO:0051087">
    <property type="term" value="F:protein-folding chaperone binding"/>
    <property type="evidence" value="ECO:0007669"/>
    <property type="project" value="InterPro"/>
</dbReference>
<dbReference type="GO" id="GO:0006457">
    <property type="term" value="P:protein folding"/>
    <property type="evidence" value="ECO:0007669"/>
    <property type="project" value="InterPro"/>
</dbReference>
<accession>A0A0W8G9X9</accession>
<name>A0A0W8G9X9_9ZZZZ</name>
<dbReference type="InterPro" id="IPR009012">
    <property type="entry name" value="GrpE_head"/>
</dbReference>
<comment type="subunit">
    <text evidence="3">Homodimer.</text>
</comment>
<dbReference type="SUPFAM" id="SSF51064">
    <property type="entry name" value="Head domain of nucleotide exchange factor GrpE"/>
    <property type="match status" value="1"/>
</dbReference>
<dbReference type="PANTHER" id="PTHR21237">
    <property type="entry name" value="GRPE PROTEIN"/>
    <property type="match status" value="1"/>
</dbReference>
<dbReference type="PANTHER" id="PTHR21237:SF23">
    <property type="entry name" value="GRPE PROTEIN HOMOLOG, MITOCHONDRIAL"/>
    <property type="match status" value="1"/>
</dbReference>
<dbReference type="Pfam" id="PF01025">
    <property type="entry name" value="GrpE"/>
    <property type="match status" value="1"/>
</dbReference>
<feature type="compositionally biased region" description="Low complexity" evidence="7">
    <location>
        <begin position="12"/>
        <end position="24"/>
    </location>
</feature>
<sequence>MEHNEEEKRMDASPADGAADAAPLDPERELARCREELAAESERRLYILAESENLKKRLVKEKEEYFKYATENIVSELLPVLDNLDLALLHGRGNPGCKDLVTGVDMTRKVFVDILSRHGVEEFGAPGEEFNPEHHEAVGMEESPDVAENHVSRVLQKGYRLRGRLLRPAKVMVRQG</sequence>
<evidence type="ECO:0000256" key="6">
    <source>
        <dbReference type="ARBA" id="ARBA00023186"/>
    </source>
</evidence>
<dbReference type="PRINTS" id="PR00773">
    <property type="entry name" value="GRPEPROTEIN"/>
</dbReference>
<feature type="region of interest" description="Disordered" evidence="7">
    <location>
        <begin position="1"/>
        <end position="27"/>
    </location>
</feature>
<dbReference type="CDD" id="cd00446">
    <property type="entry name" value="GrpE"/>
    <property type="match status" value="1"/>
</dbReference>
<gene>
    <name evidence="8" type="ORF">ASZ90_000174</name>
</gene>
<dbReference type="GO" id="GO:0042803">
    <property type="term" value="F:protein homodimerization activity"/>
    <property type="evidence" value="ECO:0007669"/>
    <property type="project" value="InterPro"/>
</dbReference>
<organism evidence="8">
    <name type="scientific">hydrocarbon metagenome</name>
    <dbReference type="NCBI Taxonomy" id="938273"/>
    <lineage>
        <taxon>unclassified sequences</taxon>
        <taxon>metagenomes</taxon>
        <taxon>ecological metagenomes</taxon>
    </lineage>
</organism>
<protein>
    <submittedName>
        <fullName evidence="8">Heat shock protein grpe</fullName>
    </submittedName>
</protein>
<evidence type="ECO:0000256" key="7">
    <source>
        <dbReference type="SAM" id="MobiDB-lite"/>
    </source>
</evidence>
<dbReference type="GO" id="GO:0000774">
    <property type="term" value="F:adenyl-nucleotide exchange factor activity"/>
    <property type="evidence" value="ECO:0007669"/>
    <property type="project" value="InterPro"/>
</dbReference>
<evidence type="ECO:0000256" key="3">
    <source>
        <dbReference type="ARBA" id="ARBA00011738"/>
    </source>
</evidence>
<dbReference type="AlphaFoldDB" id="A0A0W8G9X9"/>
<comment type="similarity">
    <text evidence="2">Belongs to the GrpE family.</text>
</comment>
<comment type="subcellular location">
    <subcellularLocation>
        <location evidence="1">Cytoplasm</location>
    </subcellularLocation>
</comment>
<dbReference type="GO" id="GO:0051082">
    <property type="term" value="F:unfolded protein binding"/>
    <property type="evidence" value="ECO:0007669"/>
    <property type="project" value="TreeGrafter"/>
</dbReference>
<dbReference type="SUPFAM" id="SSF58014">
    <property type="entry name" value="Coiled-coil domain of nucleotide exchange factor GrpE"/>
    <property type="match status" value="1"/>
</dbReference>
<dbReference type="HAMAP" id="MF_01151">
    <property type="entry name" value="GrpE"/>
    <property type="match status" value="1"/>
</dbReference>
<reference evidence="8" key="1">
    <citation type="journal article" date="2015" name="Proc. Natl. Acad. Sci. U.S.A.">
        <title>Networks of energetic and metabolic interactions define dynamics in microbial communities.</title>
        <authorList>
            <person name="Embree M."/>
            <person name="Liu J.K."/>
            <person name="Al-Bassam M.M."/>
            <person name="Zengler K."/>
        </authorList>
    </citation>
    <scope>NUCLEOTIDE SEQUENCE</scope>
</reference>
<dbReference type="Gene3D" id="3.90.20.20">
    <property type="match status" value="1"/>
</dbReference>
<evidence type="ECO:0000256" key="5">
    <source>
        <dbReference type="ARBA" id="ARBA00023016"/>
    </source>
</evidence>
<dbReference type="InterPro" id="IPR013805">
    <property type="entry name" value="GrpE_CC"/>
</dbReference>
<evidence type="ECO:0000313" key="8">
    <source>
        <dbReference type="EMBL" id="KUG29935.1"/>
    </source>
</evidence>
<dbReference type="Gene3D" id="2.30.22.10">
    <property type="entry name" value="Head domain of nucleotide exchange factor GrpE"/>
    <property type="match status" value="1"/>
</dbReference>
<dbReference type="GO" id="GO:0005737">
    <property type="term" value="C:cytoplasm"/>
    <property type="evidence" value="ECO:0007669"/>
    <property type="project" value="UniProtKB-SubCell"/>
</dbReference>
<keyword evidence="6" id="KW-0143">Chaperone</keyword>
<feature type="compositionally biased region" description="Basic and acidic residues" evidence="7">
    <location>
        <begin position="1"/>
        <end position="11"/>
    </location>
</feature>
<evidence type="ECO:0000256" key="1">
    <source>
        <dbReference type="ARBA" id="ARBA00004496"/>
    </source>
</evidence>
<comment type="caution">
    <text evidence="8">The sequence shown here is derived from an EMBL/GenBank/DDBJ whole genome shotgun (WGS) entry which is preliminary data.</text>
</comment>
<proteinExistence type="inferred from homology"/>
<dbReference type="EMBL" id="LNQE01000020">
    <property type="protein sequence ID" value="KUG29935.1"/>
    <property type="molecule type" value="Genomic_DNA"/>
</dbReference>
<evidence type="ECO:0000256" key="4">
    <source>
        <dbReference type="ARBA" id="ARBA00022490"/>
    </source>
</evidence>
<keyword evidence="5 8" id="KW-0346">Stress response</keyword>